<sequence length="352" mass="37708">MSFLRTKFTELLKDVGVRYPIVSGPMDFVTSVELATQVTLAGGLGFIPAGSETADKLDRDLAKAKQLLNNSSEILPIGVGFKNFVLHSQSSKAGGNEKCIPPPLETILSHKPAAVWFSFGDFHEYIPIVREMSPKTKIFSQVGTVETAIASANLGVDVIVMQGNDSGGHGLVNNASVVTLVPEAIDALKDHKNGHIPVLAAGGIMDGRGLVAMLAFGSSGVVMGTRFAASKESLSKPIAKEMFVNAHDGGVSTVRTSVFDKMKQPNLWPSQFDGRALRNKTLEEGDVDPGDEEKIAERRRIYSEAMKNGDYSRAVIYAGTGVGLIKEILSAKEIVETTIDEAKNIMKGFAMP</sequence>
<dbReference type="EMBL" id="CAJVPV010000408">
    <property type="protein sequence ID" value="CAG8455518.1"/>
    <property type="molecule type" value="Genomic_DNA"/>
</dbReference>
<evidence type="ECO:0000313" key="5">
    <source>
        <dbReference type="Proteomes" id="UP000789342"/>
    </source>
</evidence>
<keyword evidence="5" id="KW-1185">Reference proteome</keyword>
<dbReference type="CDD" id="cd04730">
    <property type="entry name" value="NPD_like"/>
    <property type="match status" value="1"/>
</dbReference>
<keyword evidence="1" id="KW-0285">Flavoprotein</keyword>
<dbReference type="AlphaFoldDB" id="A0A9N8VHY7"/>
<proteinExistence type="predicted"/>
<protein>
    <submittedName>
        <fullName evidence="4">2729_t:CDS:1</fullName>
    </submittedName>
</protein>
<dbReference type="GO" id="GO:0018580">
    <property type="term" value="F:nitronate monooxygenase activity"/>
    <property type="evidence" value="ECO:0007669"/>
    <property type="project" value="InterPro"/>
</dbReference>
<dbReference type="InterPro" id="IPR004136">
    <property type="entry name" value="NMO"/>
</dbReference>
<keyword evidence="2" id="KW-0288">FMN</keyword>
<gene>
    <name evidence="4" type="ORF">AMORRO_LOCUS1127</name>
</gene>
<dbReference type="OrthoDB" id="2349068at2759"/>
<keyword evidence="3" id="KW-0560">Oxidoreductase</keyword>
<dbReference type="PANTHER" id="PTHR32332">
    <property type="entry name" value="2-NITROPROPANE DIOXYGENASE"/>
    <property type="match status" value="1"/>
</dbReference>
<dbReference type="SUPFAM" id="SSF51412">
    <property type="entry name" value="Inosine monophosphate dehydrogenase (IMPDH)"/>
    <property type="match status" value="1"/>
</dbReference>
<evidence type="ECO:0000256" key="2">
    <source>
        <dbReference type="ARBA" id="ARBA00022643"/>
    </source>
</evidence>
<evidence type="ECO:0000256" key="3">
    <source>
        <dbReference type="ARBA" id="ARBA00023002"/>
    </source>
</evidence>
<organism evidence="4 5">
    <name type="scientific">Acaulospora morrowiae</name>
    <dbReference type="NCBI Taxonomy" id="94023"/>
    <lineage>
        <taxon>Eukaryota</taxon>
        <taxon>Fungi</taxon>
        <taxon>Fungi incertae sedis</taxon>
        <taxon>Mucoromycota</taxon>
        <taxon>Glomeromycotina</taxon>
        <taxon>Glomeromycetes</taxon>
        <taxon>Diversisporales</taxon>
        <taxon>Acaulosporaceae</taxon>
        <taxon>Acaulospora</taxon>
    </lineage>
</organism>
<accession>A0A9N8VHY7</accession>
<dbReference type="InterPro" id="IPR013785">
    <property type="entry name" value="Aldolase_TIM"/>
</dbReference>
<dbReference type="Gene3D" id="3.20.20.70">
    <property type="entry name" value="Aldolase class I"/>
    <property type="match status" value="1"/>
</dbReference>
<name>A0A9N8VHY7_9GLOM</name>
<evidence type="ECO:0000256" key="1">
    <source>
        <dbReference type="ARBA" id="ARBA00022630"/>
    </source>
</evidence>
<dbReference type="Pfam" id="PF03060">
    <property type="entry name" value="NMO"/>
    <property type="match status" value="1"/>
</dbReference>
<reference evidence="4" key="1">
    <citation type="submission" date="2021-06" db="EMBL/GenBank/DDBJ databases">
        <authorList>
            <person name="Kallberg Y."/>
            <person name="Tangrot J."/>
            <person name="Rosling A."/>
        </authorList>
    </citation>
    <scope>NUCLEOTIDE SEQUENCE</scope>
    <source>
        <strain evidence="4">CL551</strain>
    </source>
</reference>
<comment type="caution">
    <text evidence="4">The sequence shown here is derived from an EMBL/GenBank/DDBJ whole genome shotgun (WGS) entry which is preliminary data.</text>
</comment>
<dbReference type="Proteomes" id="UP000789342">
    <property type="component" value="Unassembled WGS sequence"/>
</dbReference>
<evidence type="ECO:0000313" key="4">
    <source>
        <dbReference type="EMBL" id="CAG8455518.1"/>
    </source>
</evidence>